<gene>
    <name evidence="10" type="ORF">GFD22_09165</name>
</gene>
<protein>
    <submittedName>
        <fullName evidence="10">ABC transporter permease subunit</fullName>
    </submittedName>
</protein>
<dbReference type="PANTHER" id="PTHR43744:SF9">
    <property type="entry name" value="POLYGALACTURONAN_RHAMNOGALACTURONAN TRANSPORT SYSTEM PERMEASE PROTEIN YTCP"/>
    <property type="match status" value="1"/>
</dbReference>
<organism evidence="10 11">
    <name type="scientific">Bifidobacterium avesanii</name>
    <dbReference type="NCBI Taxonomy" id="1798157"/>
    <lineage>
        <taxon>Bacteria</taxon>
        <taxon>Bacillati</taxon>
        <taxon>Actinomycetota</taxon>
        <taxon>Actinomycetes</taxon>
        <taxon>Bifidobacteriales</taxon>
        <taxon>Bifidobacteriaceae</taxon>
        <taxon>Bifidobacterium</taxon>
    </lineage>
</organism>
<dbReference type="OrthoDB" id="2063054at2"/>
<evidence type="ECO:0000256" key="6">
    <source>
        <dbReference type="ARBA" id="ARBA00023136"/>
    </source>
</evidence>
<reference evidence="10 11" key="1">
    <citation type="submission" date="2019-10" db="EMBL/GenBank/DDBJ databases">
        <title>Bifidobacterium from non-human primates.</title>
        <authorList>
            <person name="Modesto M."/>
        </authorList>
    </citation>
    <scope>NUCLEOTIDE SEQUENCE [LARGE SCALE GENOMIC DNA]</scope>
    <source>
        <strain evidence="10 11">TREC</strain>
    </source>
</reference>
<dbReference type="InterPro" id="IPR000515">
    <property type="entry name" value="MetI-like"/>
</dbReference>
<dbReference type="GO" id="GO:0005886">
    <property type="term" value="C:plasma membrane"/>
    <property type="evidence" value="ECO:0007669"/>
    <property type="project" value="UniProtKB-SubCell"/>
</dbReference>
<dbReference type="GO" id="GO:0055085">
    <property type="term" value="P:transmembrane transport"/>
    <property type="evidence" value="ECO:0007669"/>
    <property type="project" value="InterPro"/>
</dbReference>
<evidence type="ECO:0000256" key="7">
    <source>
        <dbReference type="SAM" id="MobiDB-lite"/>
    </source>
</evidence>
<keyword evidence="5 8" id="KW-1133">Transmembrane helix</keyword>
<keyword evidence="3" id="KW-1003">Cell membrane</keyword>
<keyword evidence="2" id="KW-0813">Transport</keyword>
<evidence type="ECO:0000256" key="4">
    <source>
        <dbReference type="ARBA" id="ARBA00022692"/>
    </source>
</evidence>
<feature type="domain" description="ABC transmembrane type-1" evidence="9">
    <location>
        <begin position="100"/>
        <end position="307"/>
    </location>
</feature>
<comment type="subcellular location">
    <subcellularLocation>
        <location evidence="1">Cell membrane</location>
        <topology evidence="1">Multi-pass membrane protein</topology>
    </subcellularLocation>
</comment>
<dbReference type="PANTHER" id="PTHR43744">
    <property type="entry name" value="ABC TRANSPORTER PERMEASE PROTEIN MG189-RELATED-RELATED"/>
    <property type="match status" value="1"/>
</dbReference>
<proteinExistence type="predicted"/>
<evidence type="ECO:0000256" key="8">
    <source>
        <dbReference type="SAM" id="Phobius"/>
    </source>
</evidence>
<evidence type="ECO:0000313" key="11">
    <source>
        <dbReference type="Proteomes" id="UP000469763"/>
    </source>
</evidence>
<dbReference type="AlphaFoldDB" id="A0A7K3TKD7"/>
<feature type="transmembrane region" description="Helical" evidence="8">
    <location>
        <begin position="207"/>
        <end position="231"/>
    </location>
</feature>
<feature type="transmembrane region" description="Helical" evidence="8">
    <location>
        <begin position="135"/>
        <end position="155"/>
    </location>
</feature>
<dbReference type="PROSITE" id="PS50928">
    <property type="entry name" value="ABC_TM1"/>
    <property type="match status" value="1"/>
</dbReference>
<dbReference type="RefSeq" id="WP_152350909.1">
    <property type="nucleotide sequence ID" value="NZ_WBSN01000017.1"/>
</dbReference>
<accession>A0A7K3TKD7</accession>
<keyword evidence="4 8" id="KW-0812">Transmembrane</keyword>
<evidence type="ECO:0000256" key="1">
    <source>
        <dbReference type="ARBA" id="ARBA00004651"/>
    </source>
</evidence>
<comment type="caution">
    <text evidence="10">The sequence shown here is derived from an EMBL/GenBank/DDBJ whole genome shotgun (WGS) entry which is preliminary data.</text>
</comment>
<name>A0A7K3TKD7_9BIFI</name>
<feature type="transmembrane region" description="Helical" evidence="8">
    <location>
        <begin position="104"/>
        <end position="123"/>
    </location>
</feature>
<evidence type="ECO:0000313" key="10">
    <source>
        <dbReference type="EMBL" id="NEG79134.1"/>
    </source>
</evidence>
<dbReference type="SUPFAM" id="SSF161098">
    <property type="entry name" value="MetI-like"/>
    <property type="match status" value="1"/>
</dbReference>
<keyword evidence="11" id="KW-1185">Reference proteome</keyword>
<feature type="region of interest" description="Disordered" evidence="7">
    <location>
        <begin position="1"/>
        <end position="21"/>
    </location>
</feature>
<feature type="transmembrane region" description="Helical" evidence="8">
    <location>
        <begin position="284"/>
        <end position="303"/>
    </location>
</feature>
<dbReference type="CDD" id="cd06261">
    <property type="entry name" value="TM_PBP2"/>
    <property type="match status" value="1"/>
</dbReference>
<sequence length="318" mass="35972">MSQSTANVPAPAPRASSEDIPLNPKVHQHRTFGDWVIDVAIWVILALVVFVVLYPLWFIVIASFSDQTYVAQGQVLLWPKGFNVKGYEMVFADGRIWQGYWNTIVYSVVGTVLNIAVTIPAAFALSRREFKPRRVIMFLFTFTMFFAGGMIPNYLLYKELGLLNSMWVFILPQAVNVFNLIVARSFFESSIPNELFEAAQLDGESYYGFFFKIVIPLSAAIMAVIMLYYFVQHWNDFSTGLIYINKADKQSLQNVLRDILLANTSQTGSAMMNAAQQQLFADQIKYGIILVSTLPLLILYPFLQKYFNKGVMIGAVKG</sequence>
<evidence type="ECO:0000256" key="5">
    <source>
        <dbReference type="ARBA" id="ARBA00022989"/>
    </source>
</evidence>
<dbReference type="InterPro" id="IPR035906">
    <property type="entry name" value="MetI-like_sf"/>
</dbReference>
<feature type="transmembrane region" description="Helical" evidence="8">
    <location>
        <begin position="35"/>
        <end position="60"/>
    </location>
</feature>
<evidence type="ECO:0000259" key="9">
    <source>
        <dbReference type="PROSITE" id="PS50928"/>
    </source>
</evidence>
<dbReference type="Gene3D" id="1.10.3720.10">
    <property type="entry name" value="MetI-like"/>
    <property type="match status" value="1"/>
</dbReference>
<feature type="transmembrane region" description="Helical" evidence="8">
    <location>
        <begin position="167"/>
        <end position="187"/>
    </location>
</feature>
<evidence type="ECO:0000256" key="3">
    <source>
        <dbReference type="ARBA" id="ARBA00022475"/>
    </source>
</evidence>
<dbReference type="Proteomes" id="UP000469763">
    <property type="component" value="Unassembled WGS sequence"/>
</dbReference>
<evidence type="ECO:0000256" key="2">
    <source>
        <dbReference type="ARBA" id="ARBA00022448"/>
    </source>
</evidence>
<keyword evidence="6 8" id="KW-0472">Membrane</keyword>
<dbReference type="EMBL" id="WHZY01000017">
    <property type="protein sequence ID" value="NEG79134.1"/>
    <property type="molecule type" value="Genomic_DNA"/>
</dbReference>